<evidence type="ECO:0000313" key="3">
    <source>
        <dbReference type="Proteomes" id="UP000230869"/>
    </source>
</evidence>
<keyword evidence="1" id="KW-1133">Transmembrane helix</keyword>
<protein>
    <recommendedName>
        <fullName evidence="4">DUF4012 domain-containing protein</fullName>
    </recommendedName>
</protein>
<dbReference type="InterPro" id="IPR025101">
    <property type="entry name" value="DUF4012"/>
</dbReference>
<gene>
    <name evidence="2" type="ORF">COV49_02225</name>
</gene>
<accession>A0A2M6K971</accession>
<dbReference type="Proteomes" id="UP000230869">
    <property type="component" value="Unassembled WGS sequence"/>
</dbReference>
<organism evidence="2 3">
    <name type="scientific">Candidatus Falkowbacteria bacterium CG11_big_fil_rev_8_21_14_0_20_39_10</name>
    <dbReference type="NCBI Taxonomy" id="1974570"/>
    <lineage>
        <taxon>Bacteria</taxon>
        <taxon>Candidatus Falkowiibacteriota</taxon>
    </lineage>
</organism>
<evidence type="ECO:0000256" key="1">
    <source>
        <dbReference type="SAM" id="Phobius"/>
    </source>
</evidence>
<keyword evidence="1" id="KW-0472">Membrane</keyword>
<proteinExistence type="predicted"/>
<comment type="caution">
    <text evidence="2">The sequence shown here is derived from an EMBL/GenBank/DDBJ whole genome shotgun (WGS) entry which is preliminary data.</text>
</comment>
<reference evidence="2 3" key="1">
    <citation type="submission" date="2017-09" db="EMBL/GenBank/DDBJ databases">
        <title>Depth-based differentiation of microbial function through sediment-hosted aquifers and enrichment of novel symbionts in the deep terrestrial subsurface.</title>
        <authorList>
            <person name="Probst A.J."/>
            <person name="Ladd B."/>
            <person name="Jarett J.K."/>
            <person name="Geller-Mcgrath D.E."/>
            <person name="Sieber C.M."/>
            <person name="Emerson J.B."/>
            <person name="Anantharaman K."/>
            <person name="Thomas B.C."/>
            <person name="Malmstrom R."/>
            <person name="Stieglmeier M."/>
            <person name="Klingl A."/>
            <person name="Woyke T."/>
            <person name="Ryan C.M."/>
            <person name="Banfield J.F."/>
        </authorList>
    </citation>
    <scope>NUCLEOTIDE SEQUENCE [LARGE SCALE GENOMIC DNA]</scope>
    <source>
        <strain evidence="2">CG11_big_fil_rev_8_21_14_0_20_39_10</strain>
    </source>
</reference>
<dbReference type="EMBL" id="PCWW01000036">
    <property type="protein sequence ID" value="PIR13439.1"/>
    <property type="molecule type" value="Genomic_DNA"/>
</dbReference>
<evidence type="ECO:0008006" key="4">
    <source>
        <dbReference type="Google" id="ProtNLM"/>
    </source>
</evidence>
<dbReference type="Pfam" id="PF13196">
    <property type="entry name" value="DUF4012"/>
    <property type="match status" value="1"/>
</dbReference>
<dbReference type="AlphaFoldDB" id="A0A2M6K971"/>
<sequence>MFKLSKSKSPNLAKIYHEAEDLLNAIPMIKRRRRRRRIFKFFKFFFSVCLGIFLLLAIFFGPAIFSCLGAYKQARAGKANLEEAISLAEKKSFTQAADYAGLAEENFYFSLARTDEARTRFFVSRIPILNRQLEDASYLIKTAEILSKAFKEGLLIAKNLESASSLTFSRFSREEKRKILKSIYESGPELTGLKANLDLAYLNLEKVEARGILKLFKNKIEKFKQELNHGRELAGQAIPMTEIIPALAGYPGKSNFLVLLQNSDELRPTGGFLGTYGILETDSGDITRFDTHDIYHMDMPVKDLLNVAPPESIKKYLNDKWYMRDANWSPDWPTSAQKIDWFFKKENDLLPPENQINNFSGEFNGLMAITPKLVTDLLAITGPIFIDNEEYNQNNFTRLLEYKVEKEYVQLGVPSWQRKEIIGRILEELKIKLFDLPPDRWLEALDAVVENALKKNILVYFKDDRLEDLTKDLGWAGEIKETAGDYLMIVDANLGALKTDAAMSRSISYNLEQGTNGLFVKLRINYKHNGGFDWRTTRYRTYTRIYVPLGSELVKAEGFTEGDTRVGQEAGKTYFGGFMSIEPGEIGSLNFLYKLPDKLAENIANSKQYELLIQKQPGSQVEALAVDLKLKNEVKSYSPTGFYVNDYGEGVKWETELGVDRKFEINF</sequence>
<feature type="transmembrane region" description="Helical" evidence="1">
    <location>
        <begin position="41"/>
        <end position="65"/>
    </location>
</feature>
<name>A0A2M6K971_9BACT</name>
<keyword evidence="1" id="KW-0812">Transmembrane</keyword>
<evidence type="ECO:0000313" key="2">
    <source>
        <dbReference type="EMBL" id="PIR13439.1"/>
    </source>
</evidence>